<name>A0ACB0KY24_TRIPR</name>
<proteinExistence type="predicted"/>
<evidence type="ECO:0000313" key="1">
    <source>
        <dbReference type="EMBL" id="CAJ2662040.1"/>
    </source>
</evidence>
<evidence type="ECO:0000313" key="2">
    <source>
        <dbReference type="Proteomes" id="UP001177021"/>
    </source>
</evidence>
<organism evidence="1 2">
    <name type="scientific">Trifolium pratense</name>
    <name type="common">Red clover</name>
    <dbReference type="NCBI Taxonomy" id="57577"/>
    <lineage>
        <taxon>Eukaryota</taxon>
        <taxon>Viridiplantae</taxon>
        <taxon>Streptophyta</taxon>
        <taxon>Embryophyta</taxon>
        <taxon>Tracheophyta</taxon>
        <taxon>Spermatophyta</taxon>
        <taxon>Magnoliopsida</taxon>
        <taxon>eudicotyledons</taxon>
        <taxon>Gunneridae</taxon>
        <taxon>Pentapetalae</taxon>
        <taxon>rosids</taxon>
        <taxon>fabids</taxon>
        <taxon>Fabales</taxon>
        <taxon>Fabaceae</taxon>
        <taxon>Papilionoideae</taxon>
        <taxon>50 kb inversion clade</taxon>
        <taxon>NPAAA clade</taxon>
        <taxon>Hologalegina</taxon>
        <taxon>IRL clade</taxon>
        <taxon>Trifolieae</taxon>
        <taxon>Trifolium</taxon>
    </lineage>
</organism>
<protein>
    <submittedName>
        <fullName evidence="1">Uncharacterized protein</fullName>
    </submittedName>
</protein>
<reference evidence="1" key="1">
    <citation type="submission" date="2023-10" db="EMBL/GenBank/DDBJ databases">
        <authorList>
            <person name="Rodriguez Cubillos JULIANA M."/>
            <person name="De Vega J."/>
        </authorList>
    </citation>
    <scope>NUCLEOTIDE SEQUENCE</scope>
</reference>
<gene>
    <name evidence="1" type="ORF">MILVUS5_LOCUS27661</name>
</gene>
<dbReference type="EMBL" id="CASHSV030000409">
    <property type="protein sequence ID" value="CAJ2662040.1"/>
    <property type="molecule type" value="Genomic_DNA"/>
</dbReference>
<sequence>MVDPTQTPPPPGGRGGGGGTNVNFGGSNNNSGRGSGFIMPEMPSFMTNNNFNGGIGYGRGDPNNNLYGFGYATHLMVVTDQSESEATNQNKDQTNVFSEINQNAPNKDPYNETEKRFEEGNPIWKSKFYVRRNNDQIIEDLVPQLSQESEPSESQPTQTGKSLLDPNSLYTDLDVPIELRKQYTDLNVPIAHRKPGRPCTRHPLSNFVSYSNLSPSFAAFTSNLSSVKIPKNVQEALEIPKWKEAVFEEMKALEKNKTWSATTLPEGKRTVGCKWVFTIKYNSDGSIRRYKARLVAKGFTQTYDIDYSETFAPVAKLNTIRILLSLVVNLDWPLHQLDVKNAFLNGDLEEVYMDCPPGFEETFGSQVCKLKKSLYRLKQSPRAWFEKFTQSVKKQEYTQGQADHTLFIKSGQNGMITVLIVYVDDIILTGNDEIEMERLKRNLAADFEIKDLGPLKYFLGMEVARSKKGIVVSQRKYVLDLLQETGMSGCKPADTPMDQSVKLWEKGDTPVDTGRYQSWCLDELKKILECKERYGREVIPVFYDVDPSGVRHQKKSYVDDFAKHQERNSGKVDVWKAALNQVAGLYGWHSQVTRSH</sequence>
<keyword evidence="2" id="KW-1185">Reference proteome</keyword>
<comment type="caution">
    <text evidence="1">The sequence shown here is derived from an EMBL/GenBank/DDBJ whole genome shotgun (WGS) entry which is preliminary data.</text>
</comment>
<dbReference type="Proteomes" id="UP001177021">
    <property type="component" value="Unassembled WGS sequence"/>
</dbReference>
<accession>A0ACB0KY24</accession>